<evidence type="ECO:0000313" key="3">
    <source>
        <dbReference type="Proteomes" id="UP000782241"/>
    </source>
</evidence>
<gene>
    <name evidence="2" type="ORF">KAF25_003070</name>
</gene>
<accession>A0A9P7KSQ1</accession>
<name>A0A9P7KSQ1_9HYPO</name>
<feature type="compositionally biased region" description="Polar residues" evidence="1">
    <location>
        <begin position="316"/>
        <end position="328"/>
    </location>
</feature>
<reference evidence="2" key="1">
    <citation type="submission" date="2021-04" db="EMBL/GenBank/DDBJ databases">
        <title>Draft genome of Fusarium avenaceum strain F156N33, isolated from an atmospheric sample in Virginia.</title>
        <authorList>
            <person name="Yang S."/>
            <person name="Vinatzer B.A."/>
            <person name="Coleman J."/>
        </authorList>
    </citation>
    <scope>NUCLEOTIDE SEQUENCE</scope>
    <source>
        <strain evidence="2">F156N33</strain>
    </source>
</reference>
<organism evidence="2 3">
    <name type="scientific">Fusarium avenaceum</name>
    <dbReference type="NCBI Taxonomy" id="40199"/>
    <lineage>
        <taxon>Eukaryota</taxon>
        <taxon>Fungi</taxon>
        <taxon>Dikarya</taxon>
        <taxon>Ascomycota</taxon>
        <taxon>Pezizomycotina</taxon>
        <taxon>Sordariomycetes</taxon>
        <taxon>Hypocreomycetidae</taxon>
        <taxon>Hypocreales</taxon>
        <taxon>Nectriaceae</taxon>
        <taxon>Fusarium</taxon>
        <taxon>Fusarium tricinctum species complex</taxon>
    </lineage>
</organism>
<evidence type="ECO:0008006" key="4">
    <source>
        <dbReference type="Google" id="ProtNLM"/>
    </source>
</evidence>
<dbReference type="Proteomes" id="UP000782241">
    <property type="component" value="Unassembled WGS sequence"/>
</dbReference>
<dbReference type="AlphaFoldDB" id="A0A9P7KSQ1"/>
<dbReference type="EMBL" id="JAGPUO010000009">
    <property type="protein sequence ID" value="KAG5660464.1"/>
    <property type="molecule type" value="Genomic_DNA"/>
</dbReference>
<sequence length="328" mass="37852">MGNTRSDDMLTLRSLFPHMSDMYFDSLKLLNLGLPNQASWTNCVRWMRFVAFRFRSNDRRNTQILLLACIRYRCSFCREPCQKLEVPDPIESHGPVLFPCGHVLGESCFEALTKAYKEDPGASPICPFNGPCQNETAGYNTKPCPHRIIHDCGHDLLSHSAKQAKNKSAKMPIGWQLQSDGWIPANCRVCITQEYLDKWTIGARIEWKNPLIYMRCGTLRGLPEVEIPEGFDVSDDFDEREEEHHEDGQRKPVLSTMVTYWTEPREEDWQLCEDGEIEENGERNLFSLPKNEDGNGRAYSPLRWKKEDEDEEENISPLSMSPKKTQQD</sequence>
<protein>
    <recommendedName>
        <fullName evidence="4">RING-type domain-containing protein</fullName>
    </recommendedName>
</protein>
<comment type="caution">
    <text evidence="2">The sequence shown here is derived from an EMBL/GenBank/DDBJ whole genome shotgun (WGS) entry which is preliminary data.</text>
</comment>
<proteinExistence type="predicted"/>
<keyword evidence="3" id="KW-1185">Reference proteome</keyword>
<evidence type="ECO:0000256" key="1">
    <source>
        <dbReference type="SAM" id="MobiDB-lite"/>
    </source>
</evidence>
<evidence type="ECO:0000313" key="2">
    <source>
        <dbReference type="EMBL" id="KAG5660464.1"/>
    </source>
</evidence>
<feature type="region of interest" description="Disordered" evidence="1">
    <location>
        <begin position="280"/>
        <end position="328"/>
    </location>
</feature>